<feature type="transmembrane region" description="Helical" evidence="2">
    <location>
        <begin position="180"/>
        <end position="209"/>
    </location>
</feature>
<dbReference type="OrthoDB" id="5175616at2"/>
<dbReference type="AlphaFoldDB" id="A0A4V2S898"/>
<feature type="transmembrane region" description="Helical" evidence="2">
    <location>
        <begin position="156"/>
        <end position="174"/>
    </location>
</feature>
<dbReference type="Proteomes" id="UP000295680">
    <property type="component" value="Unassembled WGS sequence"/>
</dbReference>
<accession>A0A4V2S898</accession>
<proteinExistence type="predicted"/>
<gene>
    <name evidence="3" type="ORF">EV192_1021154</name>
</gene>
<evidence type="ECO:0000256" key="2">
    <source>
        <dbReference type="SAM" id="Phobius"/>
    </source>
</evidence>
<dbReference type="RefSeq" id="WP_132115175.1">
    <property type="nucleotide sequence ID" value="NZ_SLWS01000002.1"/>
</dbReference>
<sequence>MPRIQSLRTASGVFATSLAVLLFRFLVPKPVGIADNGDGWRLLCRLGVNDPARLTERFVQFDYPAAPPCSSLYVTSQLWLDRAAQWLGRLFGLDSAVDLVVLGVLCCVLAALGIALTVLGLRLTTRWQVVATVLLLLVVADSAFFGYFASVLSEGAAFIGILMLVGGLLMMQRWRYFGAAVTVVGALIAINAKAQTLVILPLLILAMLLSHWAKRWVLPVAVIVTVSAGTVLTQVGGASAGSEYREANAYHAIFDSILDGSGDTRADLADLGLPASFERYVGTNFWASNSAQYDPEYQRYRDKIVTTNLIRYYVQHPGRTLAILQRGAQDQLTARPANLGSFAANAGEPPGAREYRVPVISGLAGLVAPLGLFLLVPLWGLTAWGGVRLWRRRREIAVAVFLLLGTAASQFLIAALGEGIEGVKHQTIALFCGVLAALVQTPSLVRNPDSRPSRTAGVGITASPKAYRRTTRSRRSKQPAPG</sequence>
<evidence type="ECO:0000313" key="3">
    <source>
        <dbReference type="EMBL" id="TCO63010.1"/>
    </source>
</evidence>
<evidence type="ECO:0008006" key="5">
    <source>
        <dbReference type="Google" id="ProtNLM"/>
    </source>
</evidence>
<feature type="transmembrane region" description="Helical" evidence="2">
    <location>
        <begin position="396"/>
        <end position="416"/>
    </location>
</feature>
<protein>
    <recommendedName>
        <fullName evidence="5">Dolichyl-phosphate-mannose-protein mannosyltransferase</fullName>
    </recommendedName>
</protein>
<keyword evidence="2" id="KW-0812">Transmembrane</keyword>
<feature type="transmembrane region" description="Helical" evidence="2">
    <location>
        <begin position="127"/>
        <end position="149"/>
    </location>
</feature>
<evidence type="ECO:0000313" key="4">
    <source>
        <dbReference type="Proteomes" id="UP000295680"/>
    </source>
</evidence>
<feature type="transmembrane region" description="Helical" evidence="2">
    <location>
        <begin position="216"/>
        <end position="235"/>
    </location>
</feature>
<feature type="transmembrane region" description="Helical" evidence="2">
    <location>
        <begin position="99"/>
        <end position="121"/>
    </location>
</feature>
<dbReference type="EMBL" id="SLWS01000002">
    <property type="protein sequence ID" value="TCO63010.1"/>
    <property type="molecule type" value="Genomic_DNA"/>
</dbReference>
<feature type="compositionally biased region" description="Basic residues" evidence="1">
    <location>
        <begin position="466"/>
        <end position="482"/>
    </location>
</feature>
<keyword evidence="2" id="KW-0472">Membrane</keyword>
<reference evidence="3 4" key="1">
    <citation type="submission" date="2019-03" db="EMBL/GenBank/DDBJ databases">
        <title>Genomic Encyclopedia of Type Strains, Phase IV (KMG-IV): sequencing the most valuable type-strain genomes for metagenomic binning, comparative biology and taxonomic classification.</title>
        <authorList>
            <person name="Goeker M."/>
        </authorList>
    </citation>
    <scope>NUCLEOTIDE SEQUENCE [LARGE SCALE GENOMIC DNA]</scope>
    <source>
        <strain evidence="3 4">DSM 45934</strain>
    </source>
</reference>
<evidence type="ECO:0000256" key="1">
    <source>
        <dbReference type="SAM" id="MobiDB-lite"/>
    </source>
</evidence>
<keyword evidence="4" id="KW-1185">Reference proteome</keyword>
<name>A0A4V2S898_9PSEU</name>
<feature type="transmembrane region" description="Helical" evidence="2">
    <location>
        <begin position="6"/>
        <end position="27"/>
    </location>
</feature>
<feature type="transmembrane region" description="Helical" evidence="2">
    <location>
        <begin position="359"/>
        <end position="384"/>
    </location>
</feature>
<organism evidence="3 4">
    <name type="scientific">Actinocrispum wychmicini</name>
    <dbReference type="NCBI Taxonomy" id="1213861"/>
    <lineage>
        <taxon>Bacteria</taxon>
        <taxon>Bacillati</taxon>
        <taxon>Actinomycetota</taxon>
        <taxon>Actinomycetes</taxon>
        <taxon>Pseudonocardiales</taxon>
        <taxon>Pseudonocardiaceae</taxon>
        <taxon>Actinocrispum</taxon>
    </lineage>
</organism>
<feature type="region of interest" description="Disordered" evidence="1">
    <location>
        <begin position="447"/>
        <end position="482"/>
    </location>
</feature>
<comment type="caution">
    <text evidence="3">The sequence shown here is derived from an EMBL/GenBank/DDBJ whole genome shotgun (WGS) entry which is preliminary data.</text>
</comment>
<keyword evidence="2" id="KW-1133">Transmembrane helix</keyword>